<dbReference type="PANTHER" id="PTHR28004:SF8">
    <property type="entry name" value="D-SERINE DEAMINASE"/>
    <property type="match status" value="1"/>
</dbReference>
<sequence>MQHNPSAVKVRIMLPVPQQLFDHSSHGANKALGGRDLAFGDRDVLGTPVTELNTPLVTLEEQALTHNARTMAEWCRDHGVLLAPHGKTTMSPQLWQLQLDEGAWGITLANVPQLRVARRFGHRRLMLANSLTSPADIAWASAEASEGVRLVSWADSLGTVELLHEHAEQGPLEVMVELGGVGGRTGARTVEEALEVARAVHEAPNLLLSGVGGYEGALAHERTETDLGIAREYLGRVAELHRAAVELYDVERSFLSAGGSAFFDVVAEVLRPAAEETGADVIVRAGAYLVHDAGFCRGVSPLTGTEHEFASAMTGWARVVSQPEPGLAIVDVGRRDVSFDVGLPTVAAACEVPGGSERAFRGEVVELNDQHGYVVYGEDQDPPRVGEVLRLNLSHPCTVLDKWAVLPVLDAEGTVADLVTTYF</sequence>
<dbReference type="Gene3D" id="2.40.37.20">
    <property type="entry name" value="D-serine dehydratase-like domain"/>
    <property type="match status" value="1"/>
</dbReference>
<evidence type="ECO:0000256" key="2">
    <source>
        <dbReference type="ARBA" id="ARBA00023239"/>
    </source>
</evidence>
<dbReference type="InterPro" id="IPR026956">
    <property type="entry name" value="D-ser_dehydrat-like_dom"/>
</dbReference>
<dbReference type="Gene3D" id="3.20.20.10">
    <property type="entry name" value="Alanine racemase"/>
    <property type="match status" value="1"/>
</dbReference>
<dbReference type="Pfam" id="PF01168">
    <property type="entry name" value="Ala_racemase_N"/>
    <property type="match status" value="1"/>
</dbReference>
<keyword evidence="5" id="KW-1185">Reference proteome</keyword>
<evidence type="ECO:0000313" key="5">
    <source>
        <dbReference type="Proteomes" id="UP000462152"/>
    </source>
</evidence>
<name>A0A7K1LKE3_9MICC</name>
<organism evidence="4 5">
    <name type="scientific">Rothia koreensis</name>
    <dbReference type="NCBI Taxonomy" id="592378"/>
    <lineage>
        <taxon>Bacteria</taxon>
        <taxon>Bacillati</taxon>
        <taxon>Actinomycetota</taxon>
        <taxon>Actinomycetes</taxon>
        <taxon>Micrococcales</taxon>
        <taxon>Micrococcaceae</taxon>
        <taxon>Rothia</taxon>
    </lineage>
</organism>
<evidence type="ECO:0000259" key="3">
    <source>
        <dbReference type="SMART" id="SM01119"/>
    </source>
</evidence>
<feature type="domain" description="D-serine dehydratase-like" evidence="3">
    <location>
        <begin position="312"/>
        <end position="410"/>
    </location>
</feature>
<evidence type="ECO:0000256" key="1">
    <source>
        <dbReference type="ARBA" id="ARBA00005323"/>
    </source>
</evidence>
<dbReference type="InterPro" id="IPR029066">
    <property type="entry name" value="PLP-binding_barrel"/>
</dbReference>
<proteinExistence type="inferred from homology"/>
<dbReference type="PANTHER" id="PTHR28004">
    <property type="entry name" value="ZGC:162816-RELATED"/>
    <property type="match status" value="1"/>
</dbReference>
<gene>
    <name evidence="4" type="ORF">GMA10_09365</name>
</gene>
<protein>
    <submittedName>
        <fullName evidence="4">Amino acid deaminase</fullName>
    </submittedName>
</protein>
<dbReference type="EMBL" id="WOGT01000005">
    <property type="protein sequence ID" value="MUN55412.1"/>
    <property type="molecule type" value="Genomic_DNA"/>
</dbReference>
<comment type="caution">
    <text evidence="4">The sequence shown here is derived from an EMBL/GenBank/DDBJ whole genome shotgun (WGS) entry which is preliminary data.</text>
</comment>
<dbReference type="GO" id="GO:0016829">
    <property type="term" value="F:lyase activity"/>
    <property type="evidence" value="ECO:0007669"/>
    <property type="project" value="UniProtKB-KW"/>
</dbReference>
<dbReference type="InterPro" id="IPR051466">
    <property type="entry name" value="D-amino_acid_metab_enzyme"/>
</dbReference>
<dbReference type="Pfam" id="PF14031">
    <property type="entry name" value="D-ser_dehydrat"/>
    <property type="match status" value="1"/>
</dbReference>
<accession>A0A7K1LKE3</accession>
<dbReference type="SUPFAM" id="SSF51419">
    <property type="entry name" value="PLP-binding barrel"/>
    <property type="match status" value="1"/>
</dbReference>
<dbReference type="InterPro" id="IPR001608">
    <property type="entry name" value="Ala_racemase_N"/>
</dbReference>
<comment type="similarity">
    <text evidence="1">Belongs to the DSD1 family.</text>
</comment>
<keyword evidence="2" id="KW-0456">Lyase</keyword>
<evidence type="ECO:0000313" key="4">
    <source>
        <dbReference type="EMBL" id="MUN55412.1"/>
    </source>
</evidence>
<dbReference type="SMART" id="SM01119">
    <property type="entry name" value="D-ser_dehydrat"/>
    <property type="match status" value="1"/>
</dbReference>
<dbReference type="Proteomes" id="UP000462152">
    <property type="component" value="Unassembled WGS sequence"/>
</dbReference>
<dbReference type="InterPro" id="IPR042208">
    <property type="entry name" value="D-ser_dehydrat-like_sf"/>
</dbReference>
<dbReference type="AlphaFoldDB" id="A0A7K1LKE3"/>
<reference evidence="4 5" key="1">
    <citation type="submission" date="2019-12" db="EMBL/GenBank/DDBJ databases">
        <authorList>
            <person name="Li J."/>
            <person name="Shi Y."/>
            <person name="Xu G."/>
            <person name="Xiao D."/>
            <person name="Ran X."/>
        </authorList>
    </citation>
    <scope>NUCLEOTIDE SEQUENCE [LARGE SCALE GENOMIC DNA]</scope>
    <source>
        <strain evidence="4 5">JCM 15915</strain>
    </source>
</reference>